<organism evidence="2 3">
    <name type="scientific">Bacillus selenitireducens (strain ATCC 700615 / DSM 15326 / MLS10)</name>
    <dbReference type="NCBI Taxonomy" id="439292"/>
    <lineage>
        <taxon>Bacteria</taxon>
        <taxon>Bacillati</taxon>
        <taxon>Bacillota</taxon>
        <taxon>Bacilli</taxon>
        <taxon>Bacillales</taxon>
        <taxon>Bacillaceae</taxon>
        <taxon>Salisediminibacterium</taxon>
    </lineage>
</organism>
<feature type="transmembrane region" description="Helical" evidence="1">
    <location>
        <begin position="110"/>
        <end position="130"/>
    </location>
</feature>
<evidence type="ECO:0000256" key="1">
    <source>
        <dbReference type="SAM" id="Phobius"/>
    </source>
</evidence>
<keyword evidence="1" id="KW-1133">Transmembrane helix</keyword>
<proteinExistence type="predicted"/>
<dbReference type="RefSeq" id="WP_013173341.1">
    <property type="nucleotide sequence ID" value="NC_014219.1"/>
</dbReference>
<gene>
    <name evidence="2" type="ordered locus">Bsel_2417</name>
</gene>
<dbReference type="EMBL" id="CP001791">
    <property type="protein sequence ID" value="ADH99919.1"/>
    <property type="molecule type" value="Genomic_DNA"/>
</dbReference>
<dbReference type="eggNOG" id="COG5522">
    <property type="taxonomic scope" value="Bacteria"/>
</dbReference>
<accession>D6XWU3</accession>
<feature type="transmembrane region" description="Helical" evidence="1">
    <location>
        <begin position="168"/>
        <end position="188"/>
    </location>
</feature>
<evidence type="ECO:0000313" key="3">
    <source>
        <dbReference type="Proteomes" id="UP000000271"/>
    </source>
</evidence>
<sequence>MLSLFSGSSSDFPFEMFSLSHLVMIALTVTGVIFIGLFRYRLQNQQECRLRLGELIAAFTLIVFEVGYYMWLWLNDSWDVSHGLPLELSSISVMMIIVLLIRRNRHFVEIMFLVGISGAVQAILTPVLFFDFPHFRFIHFFLTHMAVIWVVFYFIWVRRYHITIHSIWKAMLFLNILLPFIYLVNVWVDGNYWFIMEKPSGGSFLDVLGPHPWYIAGMEAAALVFFTLLWLIFGKKEFKKR</sequence>
<keyword evidence="1" id="KW-0812">Transmembrane</keyword>
<dbReference type="AlphaFoldDB" id="D6XWU3"/>
<name>D6XWU3_BACIE</name>
<dbReference type="NCBIfam" id="TIGR02206">
    <property type="entry name" value="intg_mem_TP0381"/>
    <property type="match status" value="1"/>
</dbReference>
<keyword evidence="1" id="KW-0472">Membrane</keyword>
<feature type="transmembrane region" description="Helical" evidence="1">
    <location>
        <begin position="20"/>
        <end position="40"/>
    </location>
</feature>
<reference evidence="2" key="1">
    <citation type="submission" date="2009-10" db="EMBL/GenBank/DDBJ databases">
        <title>Complete sequence of Bacillus selenitireducens MLS10.</title>
        <authorList>
            <consortium name="US DOE Joint Genome Institute"/>
            <person name="Lucas S."/>
            <person name="Copeland A."/>
            <person name="Lapidus A."/>
            <person name="Glavina del Rio T."/>
            <person name="Dalin E."/>
            <person name="Tice H."/>
            <person name="Bruce D."/>
            <person name="Goodwin L."/>
            <person name="Pitluck S."/>
            <person name="Sims D."/>
            <person name="Brettin T."/>
            <person name="Detter J.C."/>
            <person name="Han C."/>
            <person name="Larimer F."/>
            <person name="Land M."/>
            <person name="Hauser L."/>
            <person name="Kyrpides N."/>
            <person name="Ovchinnikova G."/>
            <person name="Stolz J."/>
        </authorList>
    </citation>
    <scope>NUCLEOTIDE SEQUENCE [LARGE SCALE GENOMIC DNA]</scope>
    <source>
        <strain evidence="2">MLS10</strain>
    </source>
</reference>
<keyword evidence="3" id="KW-1185">Reference proteome</keyword>
<dbReference type="HOGENOM" id="CLU_088526_0_1_9"/>
<dbReference type="Proteomes" id="UP000000271">
    <property type="component" value="Chromosome"/>
</dbReference>
<feature type="transmembrane region" description="Helical" evidence="1">
    <location>
        <begin position="83"/>
        <end position="101"/>
    </location>
</feature>
<evidence type="ECO:0000313" key="2">
    <source>
        <dbReference type="EMBL" id="ADH99919.1"/>
    </source>
</evidence>
<dbReference type="InterPro" id="IPR011737">
    <property type="entry name" value="CHP02206_TP0381"/>
</dbReference>
<protein>
    <recommendedName>
        <fullName evidence="4">TIGR02206 family membrane protein</fullName>
    </recommendedName>
</protein>
<feature type="transmembrane region" description="Helical" evidence="1">
    <location>
        <begin position="52"/>
        <end position="71"/>
    </location>
</feature>
<dbReference type="Pfam" id="PF14808">
    <property type="entry name" value="TMEM164"/>
    <property type="match status" value="1"/>
</dbReference>
<evidence type="ECO:0008006" key="4">
    <source>
        <dbReference type="Google" id="ProtNLM"/>
    </source>
</evidence>
<dbReference type="STRING" id="439292.Bsel_2417"/>
<dbReference type="KEGG" id="bse:Bsel_2417"/>
<feature type="transmembrane region" description="Helical" evidence="1">
    <location>
        <begin position="213"/>
        <end position="233"/>
    </location>
</feature>
<feature type="transmembrane region" description="Helical" evidence="1">
    <location>
        <begin position="136"/>
        <end position="156"/>
    </location>
</feature>